<gene>
    <name evidence="1" type="ORF">JK359_37970</name>
</gene>
<protein>
    <submittedName>
        <fullName evidence="1">Uncharacterized protein</fullName>
    </submittedName>
</protein>
<sequence>MSLYVMARAAERDPAPRVTLVRSQTVANADSIGFVVRRWIQCSGK</sequence>
<keyword evidence="2" id="KW-1185">Reference proteome</keyword>
<evidence type="ECO:0000313" key="2">
    <source>
        <dbReference type="Proteomes" id="UP000661858"/>
    </source>
</evidence>
<dbReference type="Proteomes" id="UP000661858">
    <property type="component" value="Unassembled WGS sequence"/>
</dbReference>
<proteinExistence type="predicted"/>
<reference evidence="1" key="1">
    <citation type="submission" date="2021-01" db="EMBL/GenBank/DDBJ databases">
        <title>WGS of actinomycetes isolated from Thailand.</title>
        <authorList>
            <person name="Thawai C."/>
        </authorList>
    </citation>
    <scope>NUCLEOTIDE SEQUENCE</scope>
    <source>
        <strain evidence="1">RCU-197</strain>
    </source>
</reference>
<dbReference type="EMBL" id="JAERRK010000040">
    <property type="protein sequence ID" value="MBL1087654.1"/>
    <property type="molecule type" value="Genomic_DNA"/>
</dbReference>
<accession>A0A937JQ88</accession>
<dbReference type="AlphaFoldDB" id="A0A937JQ88"/>
<comment type="caution">
    <text evidence="1">The sequence shown here is derived from an EMBL/GenBank/DDBJ whole genome shotgun (WGS) entry which is preliminary data.</text>
</comment>
<evidence type="ECO:0000313" key="1">
    <source>
        <dbReference type="EMBL" id="MBL1087654.1"/>
    </source>
</evidence>
<organism evidence="1 2">
    <name type="scientific">Streptomyces actinomycinicus</name>
    <dbReference type="NCBI Taxonomy" id="1695166"/>
    <lineage>
        <taxon>Bacteria</taxon>
        <taxon>Bacillati</taxon>
        <taxon>Actinomycetota</taxon>
        <taxon>Actinomycetes</taxon>
        <taxon>Kitasatosporales</taxon>
        <taxon>Streptomycetaceae</taxon>
        <taxon>Streptomyces</taxon>
    </lineage>
</organism>
<name>A0A937JQ88_9ACTN</name>